<organism evidence="2 3">
    <name type="scientific">Vanilla planifolia</name>
    <name type="common">Vanilla</name>
    <dbReference type="NCBI Taxonomy" id="51239"/>
    <lineage>
        <taxon>Eukaryota</taxon>
        <taxon>Viridiplantae</taxon>
        <taxon>Streptophyta</taxon>
        <taxon>Embryophyta</taxon>
        <taxon>Tracheophyta</taxon>
        <taxon>Spermatophyta</taxon>
        <taxon>Magnoliopsida</taxon>
        <taxon>Liliopsida</taxon>
        <taxon>Asparagales</taxon>
        <taxon>Orchidaceae</taxon>
        <taxon>Vanilloideae</taxon>
        <taxon>Vanilleae</taxon>
        <taxon>Vanilla</taxon>
    </lineage>
</organism>
<evidence type="ECO:0000313" key="3">
    <source>
        <dbReference type="Proteomes" id="UP000639772"/>
    </source>
</evidence>
<dbReference type="AlphaFoldDB" id="A0A835VJU4"/>
<dbReference type="EMBL" id="JADCNM010000001">
    <property type="protein sequence ID" value="KAG0503304.1"/>
    <property type="molecule type" value="Genomic_DNA"/>
</dbReference>
<protein>
    <submittedName>
        <fullName evidence="2">Uncharacterized protein</fullName>
    </submittedName>
</protein>
<accession>A0A835VJU4</accession>
<gene>
    <name evidence="2" type="ORF">HPP92_003376</name>
</gene>
<sequence>MSLNLALSSRTLLDQAGQFGNDGRRIISACRRPLDQPTPRPGNFLQQATLPKFVDCAGCDLQPRVMCTIPILQDDSEVVELSPSIGDGTVVDSSSSRGGWRGDDDMVLSSSSWLSGELIM</sequence>
<feature type="region of interest" description="Disordered" evidence="1">
    <location>
        <begin position="83"/>
        <end position="102"/>
    </location>
</feature>
<comment type="caution">
    <text evidence="2">The sequence shown here is derived from an EMBL/GenBank/DDBJ whole genome shotgun (WGS) entry which is preliminary data.</text>
</comment>
<name>A0A835VJU4_VANPL</name>
<reference evidence="2 3" key="1">
    <citation type="journal article" date="2020" name="Nat. Food">
        <title>A phased Vanilla planifolia genome enables genetic improvement of flavour and production.</title>
        <authorList>
            <person name="Hasing T."/>
            <person name="Tang H."/>
            <person name="Brym M."/>
            <person name="Khazi F."/>
            <person name="Huang T."/>
            <person name="Chambers A.H."/>
        </authorList>
    </citation>
    <scope>NUCLEOTIDE SEQUENCE [LARGE SCALE GENOMIC DNA]</scope>
    <source>
        <tissue evidence="2">Leaf</tissue>
    </source>
</reference>
<evidence type="ECO:0000256" key="1">
    <source>
        <dbReference type="SAM" id="MobiDB-lite"/>
    </source>
</evidence>
<dbReference type="Proteomes" id="UP000639772">
    <property type="component" value="Chromosome 1"/>
</dbReference>
<proteinExistence type="predicted"/>
<evidence type="ECO:0000313" key="2">
    <source>
        <dbReference type="EMBL" id="KAG0503304.1"/>
    </source>
</evidence>